<organism evidence="5 6">
    <name type="scientific">Tulasnella calospora MUT 4182</name>
    <dbReference type="NCBI Taxonomy" id="1051891"/>
    <lineage>
        <taxon>Eukaryota</taxon>
        <taxon>Fungi</taxon>
        <taxon>Dikarya</taxon>
        <taxon>Basidiomycota</taxon>
        <taxon>Agaricomycotina</taxon>
        <taxon>Agaricomycetes</taxon>
        <taxon>Cantharellales</taxon>
        <taxon>Tulasnellaceae</taxon>
        <taxon>Tulasnella</taxon>
    </lineage>
</organism>
<protein>
    <recommendedName>
        <fullName evidence="4">Pirin N-terminal domain-containing protein</fullName>
    </recommendedName>
</protein>
<dbReference type="SUPFAM" id="SSF51182">
    <property type="entry name" value="RmlC-like cupins"/>
    <property type="match status" value="1"/>
</dbReference>
<dbReference type="PANTHER" id="PTHR13903:SF8">
    <property type="entry name" value="PIRIN"/>
    <property type="match status" value="1"/>
</dbReference>
<dbReference type="Proteomes" id="UP000054248">
    <property type="component" value="Unassembled WGS sequence"/>
</dbReference>
<keyword evidence="6" id="KW-1185">Reference proteome</keyword>
<dbReference type="STRING" id="1051891.A0A0C3L3E3"/>
<feature type="region of interest" description="Disordered" evidence="3">
    <location>
        <begin position="1"/>
        <end position="36"/>
    </location>
</feature>
<gene>
    <name evidence="5" type="ORF">M407DRAFT_34112</name>
</gene>
<dbReference type="InterPro" id="IPR003829">
    <property type="entry name" value="Pirin_N_dom"/>
</dbReference>
<dbReference type="PANTHER" id="PTHR13903">
    <property type="entry name" value="PIRIN-RELATED"/>
    <property type="match status" value="1"/>
</dbReference>
<evidence type="ECO:0000256" key="2">
    <source>
        <dbReference type="RuleBase" id="RU003457"/>
    </source>
</evidence>
<evidence type="ECO:0000256" key="3">
    <source>
        <dbReference type="SAM" id="MobiDB-lite"/>
    </source>
</evidence>
<comment type="similarity">
    <text evidence="1 2">Belongs to the pirin family.</text>
</comment>
<feature type="domain" description="Pirin N-terminal" evidence="4">
    <location>
        <begin position="29"/>
        <end position="103"/>
    </location>
</feature>
<evidence type="ECO:0000313" key="5">
    <source>
        <dbReference type="EMBL" id="KIO16242.1"/>
    </source>
</evidence>
<feature type="compositionally biased region" description="Polar residues" evidence="3">
    <location>
        <begin position="1"/>
        <end position="11"/>
    </location>
</feature>
<dbReference type="InterPro" id="IPR012093">
    <property type="entry name" value="Pirin"/>
</dbReference>
<reference evidence="6" key="2">
    <citation type="submission" date="2015-01" db="EMBL/GenBank/DDBJ databases">
        <title>Evolutionary Origins and Diversification of the Mycorrhizal Mutualists.</title>
        <authorList>
            <consortium name="DOE Joint Genome Institute"/>
            <consortium name="Mycorrhizal Genomics Consortium"/>
            <person name="Kohler A."/>
            <person name="Kuo A."/>
            <person name="Nagy L.G."/>
            <person name="Floudas D."/>
            <person name="Copeland A."/>
            <person name="Barry K.W."/>
            <person name="Cichocki N."/>
            <person name="Veneault-Fourrey C."/>
            <person name="LaButti K."/>
            <person name="Lindquist E.A."/>
            <person name="Lipzen A."/>
            <person name="Lundell T."/>
            <person name="Morin E."/>
            <person name="Murat C."/>
            <person name="Riley R."/>
            <person name="Ohm R."/>
            <person name="Sun H."/>
            <person name="Tunlid A."/>
            <person name="Henrissat B."/>
            <person name="Grigoriev I.V."/>
            <person name="Hibbett D.S."/>
            <person name="Martin F."/>
        </authorList>
    </citation>
    <scope>NUCLEOTIDE SEQUENCE [LARGE SCALE GENOMIC DNA]</scope>
    <source>
        <strain evidence="6">MUT 4182</strain>
    </source>
</reference>
<evidence type="ECO:0000256" key="1">
    <source>
        <dbReference type="ARBA" id="ARBA00008416"/>
    </source>
</evidence>
<dbReference type="InterPro" id="IPR011051">
    <property type="entry name" value="RmlC_Cupin_sf"/>
</dbReference>
<dbReference type="HOGENOM" id="CLU_045717_4_1_1"/>
<accession>A0A0C3L3E3</accession>
<evidence type="ECO:0000259" key="4">
    <source>
        <dbReference type="Pfam" id="PF02678"/>
    </source>
</evidence>
<evidence type="ECO:0000313" key="6">
    <source>
        <dbReference type="Proteomes" id="UP000054248"/>
    </source>
</evidence>
<dbReference type="CDD" id="cd02909">
    <property type="entry name" value="cupin_pirin_N"/>
    <property type="match status" value="1"/>
</dbReference>
<reference evidence="5 6" key="1">
    <citation type="submission" date="2014-04" db="EMBL/GenBank/DDBJ databases">
        <authorList>
            <consortium name="DOE Joint Genome Institute"/>
            <person name="Kuo A."/>
            <person name="Girlanda M."/>
            <person name="Perotto S."/>
            <person name="Kohler A."/>
            <person name="Nagy L.G."/>
            <person name="Floudas D."/>
            <person name="Copeland A."/>
            <person name="Barry K.W."/>
            <person name="Cichocki N."/>
            <person name="Veneault-Fourrey C."/>
            <person name="LaButti K."/>
            <person name="Lindquist E.A."/>
            <person name="Lipzen A."/>
            <person name="Lundell T."/>
            <person name="Morin E."/>
            <person name="Murat C."/>
            <person name="Sun H."/>
            <person name="Tunlid A."/>
            <person name="Henrissat B."/>
            <person name="Grigoriev I.V."/>
            <person name="Hibbett D.S."/>
            <person name="Martin F."/>
            <person name="Nordberg H.P."/>
            <person name="Cantor M.N."/>
            <person name="Hua S.X."/>
        </authorList>
    </citation>
    <scope>NUCLEOTIDE SEQUENCE [LARGE SCALE GENOMIC DNA]</scope>
    <source>
        <strain evidence="5 6">MUT 4182</strain>
    </source>
</reference>
<dbReference type="InterPro" id="IPR014710">
    <property type="entry name" value="RmlC-like_jellyroll"/>
</dbReference>
<proteinExistence type="inferred from homology"/>
<dbReference type="OrthoDB" id="198735at2759"/>
<sequence length="111" mass="11843">MSEVSTSQNSRKVTKKIEAVETPEGAGATVRRSIGSGGLNRLDPFLMLDHFNLTPGSGFPDHPHRGQATVTYMLEGSVQHEDSAGHKGTIGAGDLQWMIAGRGSKSDPARR</sequence>
<dbReference type="Pfam" id="PF02678">
    <property type="entry name" value="Pirin"/>
    <property type="match status" value="1"/>
</dbReference>
<dbReference type="Gene3D" id="2.60.120.10">
    <property type="entry name" value="Jelly Rolls"/>
    <property type="match status" value="1"/>
</dbReference>
<dbReference type="EMBL" id="KN823623">
    <property type="protein sequence ID" value="KIO16242.1"/>
    <property type="molecule type" value="Genomic_DNA"/>
</dbReference>
<name>A0A0C3L3E3_9AGAM</name>
<dbReference type="AlphaFoldDB" id="A0A0C3L3E3"/>